<evidence type="ECO:0000313" key="2">
    <source>
        <dbReference type="RefSeq" id="XP_059601087.1"/>
    </source>
</evidence>
<dbReference type="VEuPathDB" id="FungiDB:An07g09440"/>
<name>A0AAJ8DZ61_ASPNG</name>
<dbReference type="RefSeq" id="XP_059601087.1">
    <property type="nucleotide sequence ID" value="XM_059748704.1"/>
</dbReference>
<feature type="compositionally biased region" description="Basic and acidic residues" evidence="1">
    <location>
        <begin position="237"/>
        <end position="248"/>
    </location>
</feature>
<dbReference type="KEGG" id="ang:An07g09440"/>
<organism evidence="2">
    <name type="scientific">Aspergillus niger</name>
    <dbReference type="NCBI Taxonomy" id="5061"/>
    <lineage>
        <taxon>Eukaryota</taxon>
        <taxon>Fungi</taxon>
        <taxon>Dikarya</taxon>
        <taxon>Ascomycota</taxon>
        <taxon>Pezizomycotina</taxon>
        <taxon>Eurotiomycetes</taxon>
        <taxon>Eurotiomycetidae</taxon>
        <taxon>Eurotiales</taxon>
        <taxon>Aspergillaceae</taxon>
        <taxon>Aspergillus</taxon>
        <taxon>Aspergillus subgen. Circumdati</taxon>
    </lineage>
</organism>
<dbReference type="AlphaFoldDB" id="A0AAJ8DZ61"/>
<sequence>MGFQDGPPDRVARSTVDYVTLSPGTMSHDGIVKSEKRTSDDGVTATLAEQEFHAVCEPSSLDALDLGLSESGVVQGINRGIEPRIRHQVQMSFDAGTWISTGAIALSDTYLAGSVSLNALVDCRVTTHYPTQDILMIDAALVQGRAKRGAGHSTKHEEVDDCHGSGHPTNVGEGGGIPDRWVGREEGRKGSDASAERISHGGEHSSIGVVRADGGDKKALSRIISAEGPHAPQAAPRKTDKNRTKESDPDCVNELNQSSISSIRAFV</sequence>
<reference evidence="2" key="1">
    <citation type="submission" date="2025-02" db="EMBL/GenBank/DDBJ databases">
        <authorList>
            <consortium name="NCBI Genome Project"/>
        </authorList>
    </citation>
    <scope>NUCLEOTIDE SEQUENCE</scope>
</reference>
<evidence type="ECO:0000256" key="1">
    <source>
        <dbReference type="SAM" id="MobiDB-lite"/>
    </source>
</evidence>
<accession>A0AAJ8DZ61</accession>
<proteinExistence type="predicted"/>
<dbReference type="GeneID" id="84591524"/>
<gene>
    <name evidence="2" type="ORF">An07g09440</name>
</gene>
<feature type="compositionally biased region" description="Basic and acidic residues" evidence="1">
    <location>
        <begin position="181"/>
        <end position="203"/>
    </location>
</feature>
<feature type="region of interest" description="Disordered" evidence="1">
    <location>
        <begin position="148"/>
        <end position="267"/>
    </location>
</feature>
<reference evidence="2" key="2">
    <citation type="submission" date="2025-08" db="UniProtKB">
        <authorList>
            <consortium name="RefSeq"/>
        </authorList>
    </citation>
    <scope>IDENTIFICATION</scope>
</reference>
<protein>
    <submittedName>
        <fullName evidence="2">Uncharacterized protein</fullName>
    </submittedName>
</protein>
<feature type="compositionally biased region" description="Basic and acidic residues" evidence="1">
    <location>
        <begin position="154"/>
        <end position="164"/>
    </location>
</feature>
<feature type="compositionally biased region" description="Polar residues" evidence="1">
    <location>
        <begin position="254"/>
        <end position="267"/>
    </location>
</feature>